<accession>A0A846YLU6</accession>
<keyword evidence="1" id="KW-1133">Transmembrane helix</keyword>
<comment type="caution">
    <text evidence="2">The sequence shown here is derived from an EMBL/GenBank/DDBJ whole genome shotgun (WGS) entry which is preliminary data.</text>
</comment>
<keyword evidence="1" id="KW-0472">Membrane</keyword>
<evidence type="ECO:0000313" key="2">
    <source>
        <dbReference type="EMBL" id="NKY58580.1"/>
    </source>
</evidence>
<dbReference type="RefSeq" id="WP_157116904.1">
    <property type="nucleotide sequence ID" value="NZ_JAAXOT010000011.1"/>
</dbReference>
<reference evidence="2 3" key="1">
    <citation type="submission" date="2020-04" db="EMBL/GenBank/DDBJ databases">
        <title>MicrobeNet Type strains.</title>
        <authorList>
            <person name="Nicholson A.C."/>
        </authorList>
    </citation>
    <scope>NUCLEOTIDE SEQUENCE [LARGE SCALE GENOMIC DNA]</scope>
    <source>
        <strain evidence="2 3">JCM 3332</strain>
    </source>
</reference>
<feature type="transmembrane region" description="Helical" evidence="1">
    <location>
        <begin position="6"/>
        <end position="26"/>
    </location>
</feature>
<gene>
    <name evidence="2" type="ORF">HGA15_21025</name>
</gene>
<name>A0A846YLU6_9NOCA</name>
<dbReference type="AlphaFoldDB" id="A0A846YLU6"/>
<keyword evidence="1" id="KW-0812">Transmembrane</keyword>
<proteinExistence type="predicted"/>
<dbReference type="EMBL" id="JAAXOT010000011">
    <property type="protein sequence ID" value="NKY58580.1"/>
    <property type="molecule type" value="Genomic_DNA"/>
</dbReference>
<dbReference type="Proteomes" id="UP000570678">
    <property type="component" value="Unassembled WGS sequence"/>
</dbReference>
<keyword evidence="3" id="KW-1185">Reference proteome</keyword>
<protein>
    <submittedName>
        <fullName evidence="2">Uncharacterized protein</fullName>
    </submittedName>
</protein>
<evidence type="ECO:0000256" key="1">
    <source>
        <dbReference type="SAM" id="Phobius"/>
    </source>
</evidence>
<sequence>MRWGEVALSVVTLGMLGSIGYTILLARSIDRDEGMRRTRSALARLLQHFRV</sequence>
<organism evidence="2 3">
    <name type="scientific">Nocardia flavorosea</name>
    <dbReference type="NCBI Taxonomy" id="53429"/>
    <lineage>
        <taxon>Bacteria</taxon>
        <taxon>Bacillati</taxon>
        <taxon>Actinomycetota</taxon>
        <taxon>Actinomycetes</taxon>
        <taxon>Mycobacteriales</taxon>
        <taxon>Nocardiaceae</taxon>
        <taxon>Nocardia</taxon>
    </lineage>
</organism>
<evidence type="ECO:0000313" key="3">
    <source>
        <dbReference type="Proteomes" id="UP000570678"/>
    </source>
</evidence>